<reference evidence="6" key="1">
    <citation type="journal article" date="2015" name="PeerJ">
        <title>First genomic representation of candidate bacterial phylum KSB3 points to enhanced environmental sensing as a trigger of wastewater bulking.</title>
        <authorList>
            <person name="Sekiguchi Y."/>
            <person name="Ohashi A."/>
            <person name="Parks D.H."/>
            <person name="Yamauchi T."/>
            <person name="Tyson G.W."/>
            <person name="Hugenholtz P."/>
        </authorList>
    </citation>
    <scope>NUCLEOTIDE SEQUENCE [LARGE SCALE GENOMIC DNA]</scope>
</reference>
<protein>
    <recommendedName>
        <fullName evidence="4">Uncharacterized AAA domain-containing protein ycf46</fullName>
    </recommendedName>
</protein>
<keyword evidence="1" id="KW-0547">Nucleotide-binding</keyword>
<evidence type="ECO:0000313" key="7">
    <source>
        <dbReference type="Proteomes" id="UP000030700"/>
    </source>
</evidence>
<gene>
    <name evidence="6" type="ORF">U14_03303</name>
</gene>
<dbReference type="Proteomes" id="UP000030700">
    <property type="component" value="Unassembled WGS sequence"/>
</dbReference>
<dbReference type="GO" id="GO:0005524">
    <property type="term" value="F:ATP binding"/>
    <property type="evidence" value="ECO:0007669"/>
    <property type="project" value="UniProtKB-KW"/>
</dbReference>
<dbReference type="InterPro" id="IPR027417">
    <property type="entry name" value="P-loop_NTPase"/>
</dbReference>
<evidence type="ECO:0000256" key="3">
    <source>
        <dbReference type="ARBA" id="ARBA00038088"/>
    </source>
</evidence>
<keyword evidence="2" id="KW-0067">ATP-binding</keyword>
<dbReference type="PANTHER" id="PTHR42960">
    <property type="entry name" value="YCF46 PROTEIN"/>
    <property type="match status" value="1"/>
</dbReference>
<accession>A0A081BNU0</accession>
<keyword evidence="7" id="KW-1185">Reference proteome</keyword>
<evidence type="ECO:0000256" key="4">
    <source>
        <dbReference type="ARBA" id="ARBA00040480"/>
    </source>
</evidence>
<dbReference type="InterPro" id="IPR052381">
    <property type="entry name" value="AAA_domain_protein"/>
</dbReference>
<dbReference type="HOGENOM" id="CLU_023673_0_0_0"/>
<dbReference type="Gene3D" id="3.40.50.300">
    <property type="entry name" value="P-loop containing nucleotide triphosphate hydrolases"/>
    <property type="match status" value="1"/>
</dbReference>
<dbReference type="InterPro" id="IPR003593">
    <property type="entry name" value="AAA+_ATPase"/>
</dbReference>
<feature type="domain" description="AAA+ ATPase" evidence="5">
    <location>
        <begin position="260"/>
        <end position="394"/>
    </location>
</feature>
<evidence type="ECO:0000256" key="2">
    <source>
        <dbReference type="ARBA" id="ARBA00022840"/>
    </source>
</evidence>
<comment type="similarity">
    <text evidence="3">Belongs to the AAA ATPase family. Highly divergent.</text>
</comment>
<dbReference type="SMART" id="SM00382">
    <property type="entry name" value="AAA"/>
    <property type="match status" value="1"/>
</dbReference>
<dbReference type="SUPFAM" id="SSF52540">
    <property type="entry name" value="P-loop containing nucleoside triphosphate hydrolases"/>
    <property type="match status" value="2"/>
</dbReference>
<dbReference type="EMBL" id="DF820458">
    <property type="protein sequence ID" value="GAK52056.1"/>
    <property type="molecule type" value="Genomic_DNA"/>
</dbReference>
<dbReference type="PANTHER" id="PTHR42960:SF1">
    <property type="entry name" value="YCF46 PROTEIN"/>
    <property type="match status" value="1"/>
</dbReference>
<sequence>MTFEETLDLYLRARFTLIIVVTPEEERVLETVKTLCEQTKRSLFSWDVADMFKMITADIKGGTPGGRDPISALDHIAKVTENAVFALKDFHDCWKNDIVKRKLRNVAQALKFTPKSIIITTPSPKIPDELRDDAVIIEFPLPDATKIETVLNQLTDTPGVKVNLTELGREKLVQAALGLTAAQARRVFAKAIVRDGNLDDRDIELVTDEKKQIIRENQALEFYAITETPDDVGGLGILKEWLRLRERAFTKEARDYGLPSPKGIALIGIPGTGKSLTAKMIGGLWRLPLIRLDVGALFGSLVGESEERARQALALAETVSPCIVWIDEMEKGLSHQGSLDGGTSVRVFGTILTWMQEKTAPCFVVATANDISSLPPELLRKGRFDEIFFLDLPTQREREEIFTVHLRKRHRFSQDYDVFRLAKESEGYVGSEIEQAIIDAMYIGFNDGQREFTTEDVAAALKRQVPLSVSQRETIHALRSWLQEGRAQSASFQEVREAQQQFVPLELRNA</sequence>
<dbReference type="InterPro" id="IPR003959">
    <property type="entry name" value="ATPase_AAA_core"/>
</dbReference>
<dbReference type="Gene3D" id="1.10.8.60">
    <property type="match status" value="1"/>
</dbReference>
<proteinExistence type="inferred from homology"/>
<evidence type="ECO:0000256" key="1">
    <source>
        <dbReference type="ARBA" id="ARBA00022741"/>
    </source>
</evidence>
<dbReference type="GO" id="GO:0016887">
    <property type="term" value="F:ATP hydrolysis activity"/>
    <property type="evidence" value="ECO:0007669"/>
    <property type="project" value="InterPro"/>
</dbReference>
<evidence type="ECO:0000313" key="6">
    <source>
        <dbReference type="EMBL" id="GAK52056.1"/>
    </source>
</evidence>
<organism evidence="6">
    <name type="scientific">Candidatus Moduliflexus flocculans</name>
    <dbReference type="NCBI Taxonomy" id="1499966"/>
    <lineage>
        <taxon>Bacteria</taxon>
        <taxon>Candidatus Moduliflexota</taxon>
        <taxon>Candidatus Moduliflexia</taxon>
        <taxon>Candidatus Moduliflexales</taxon>
        <taxon>Candidatus Moduliflexaceae</taxon>
    </lineage>
</organism>
<dbReference type="STRING" id="1499966.U14_03303"/>
<dbReference type="AlphaFoldDB" id="A0A081BNU0"/>
<evidence type="ECO:0000259" key="5">
    <source>
        <dbReference type="SMART" id="SM00382"/>
    </source>
</evidence>
<dbReference type="Pfam" id="PF00004">
    <property type="entry name" value="AAA"/>
    <property type="match status" value="1"/>
</dbReference>
<name>A0A081BNU0_9BACT</name>
<dbReference type="CDD" id="cd19507">
    <property type="entry name" value="RecA-like_Ycf46-like"/>
    <property type="match status" value="1"/>
</dbReference>